<dbReference type="Gene3D" id="1.10.1330.10">
    <property type="entry name" value="Dockerin domain"/>
    <property type="match status" value="1"/>
</dbReference>
<dbReference type="PANTHER" id="PTHR42693:SF53">
    <property type="entry name" value="ENDO-4-O-SULFATASE"/>
    <property type="match status" value="1"/>
</dbReference>
<evidence type="ECO:0000259" key="4">
    <source>
        <dbReference type="Pfam" id="PF00884"/>
    </source>
</evidence>
<dbReference type="SUPFAM" id="SSF53649">
    <property type="entry name" value="Alkaline phosphatase-like"/>
    <property type="match status" value="1"/>
</dbReference>
<evidence type="ECO:0000256" key="3">
    <source>
        <dbReference type="SAM" id="SignalP"/>
    </source>
</evidence>
<dbReference type="KEGG" id="amuc:Pan181_49340"/>
<accession>A0A518AVE0</accession>
<dbReference type="InterPro" id="IPR050738">
    <property type="entry name" value="Sulfatase"/>
</dbReference>
<evidence type="ECO:0000313" key="5">
    <source>
        <dbReference type="EMBL" id="QDU58694.1"/>
    </source>
</evidence>
<feature type="domain" description="Sulfatase N-terminal" evidence="4">
    <location>
        <begin position="28"/>
        <end position="401"/>
    </location>
</feature>
<protein>
    <submittedName>
        <fullName evidence="5">Arylsulfatase</fullName>
        <ecNumber evidence="5">3.1.6.1</ecNumber>
    </submittedName>
</protein>
<dbReference type="InterPro" id="IPR036439">
    <property type="entry name" value="Dockerin_dom_sf"/>
</dbReference>
<dbReference type="OrthoDB" id="225685at2"/>
<dbReference type="Gene3D" id="3.40.720.10">
    <property type="entry name" value="Alkaline Phosphatase, subunit A"/>
    <property type="match status" value="1"/>
</dbReference>
<dbReference type="EMBL" id="CP036278">
    <property type="protein sequence ID" value="QDU58694.1"/>
    <property type="molecule type" value="Genomic_DNA"/>
</dbReference>
<dbReference type="SUPFAM" id="SSF63446">
    <property type="entry name" value="Type I dockerin domain"/>
    <property type="match status" value="1"/>
</dbReference>
<sequence precursor="true">MRCIERIASFASFLMLWGITSTCWADSPNIVHIYADDLGFGSVGFNGQTLIQTPNLDALATGGMRFNNAFAATVCGPSRAMLYSGLHNGHTLVDSNANLTGDPWRSEGQTVGDHLQAAGYSTAVFGKWGFGGSGSSGDGTIPNPTITGPNSIPTAQGFQTFYGYLNHARAHSYRVDSLWTTEEPFDDDNDGIAEVGEKYQPNSDNGLWLEKTGNTNSNLNANYTAYTADLVTAKSVAYIEQHANSGQPFYLQYASTIPHFDIDAVRNYPEWFAAYENVPGASSWTDDQKSYAAMISRLDAAVGEIVAKLDDPNGDGDKSDSVLENTVIFFTSDNGPTAEDGSPIAFFDASGGKRGGKRDLWNGGINVPAFAYWKGTIEPGQVSDRFTDLPDFMPTALELAGTRGPVGLDGVSLVHELTGQGVDRPKDYIIQEHHEGSGPDPDGKNGRWAIIKDDYKLIKYSDGTLRLYSLNDDYDENNELSLQDAANLAMVTELQAIALAEGVEQNDSYAIEFHTWTGDDLGEVSDSANWSGAAVPAEYWSAVLANDGRSPKTAVVSEDVHTLGFEVRGTGSSATQTVQVQQGHTLEGRNEIRISEYGIVELQGGSLSSVRWVDVLENAQLVGHGDVNADVYNFGQVSVSNSEGGTSILSVGDDYRQFASGVLTLDIGGTSGGTQFDQLEVVGQAVLGGTLALQLVNGFVPTQGEFFPLMRAESIEGEFSTIQLPTVDGVELSLQYTNSLVLLVAGDFNLLDGDVNLDGELNQLDVDAFIAGWLYQQPVPDVGSYKKGDLNLDGIVDRADWRLLRQAFLDANLPAPQFTPNQVPEPVSLLQILGGISVGLVMRKCS</sequence>
<dbReference type="GO" id="GO:0004065">
    <property type="term" value="F:arylsulfatase activity"/>
    <property type="evidence" value="ECO:0007669"/>
    <property type="project" value="UniProtKB-EC"/>
</dbReference>
<dbReference type="GO" id="GO:0000272">
    <property type="term" value="P:polysaccharide catabolic process"/>
    <property type="evidence" value="ECO:0007669"/>
    <property type="project" value="InterPro"/>
</dbReference>
<dbReference type="InterPro" id="IPR000917">
    <property type="entry name" value="Sulfatase_N"/>
</dbReference>
<dbReference type="InterPro" id="IPR017850">
    <property type="entry name" value="Alkaline_phosphatase_core_sf"/>
</dbReference>
<gene>
    <name evidence="5" type="primary">atsA_32</name>
    <name evidence="5" type="ORF">Pan181_49340</name>
</gene>
<keyword evidence="2 5" id="KW-0378">Hydrolase</keyword>
<evidence type="ECO:0000256" key="2">
    <source>
        <dbReference type="ARBA" id="ARBA00022801"/>
    </source>
</evidence>
<name>A0A518AVE0_9BACT</name>
<organism evidence="5 6">
    <name type="scientific">Aeoliella mucimassa</name>
    <dbReference type="NCBI Taxonomy" id="2527972"/>
    <lineage>
        <taxon>Bacteria</taxon>
        <taxon>Pseudomonadati</taxon>
        <taxon>Planctomycetota</taxon>
        <taxon>Planctomycetia</taxon>
        <taxon>Pirellulales</taxon>
        <taxon>Lacipirellulaceae</taxon>
        <taxon>Aeoliella</taxon>
    </lineage>
</organism>
<dbReference type="Proteomes" id="UP000315750">
    <property type="component" value="Chromosome"/>
</dbReference>
<reference evidence="5 6" key="1">
    <citation type="submission" date="2019-02" db="EMBL/GenBank/DDBJ databases">
        <title>Deep-cultivation of Planctomycetes and their phenomic and genomic characterization uncovers novel biology.</title>
        <authorList>
            <person name="Wiegand S."/>
            <person name="Jogler M."/>
            <person name="Boedeker C."/>
            <person name="Pinto D."/>
            <person name="Vollmers J."/>
            <person name="Rivas-Marin E."/>
            <person name="Kohn T."/>
            <person name="Peeters S.H."/>
            <person name="Heuer A."/>
            <person name="Rast P."/>
            <person name="Oberbeckmann S."/>
            <person name="Bunk B."/>
            <person name="Jeske O."/>
            <person name="Meyerdierks A."/>
            <person name="Storesund J.E."/>
            <person name="Kallscheuer N."/>
            <person name="Luecker S."/>
            <person name="Lage O.M."/>
            <person name="Pohl T."/>
            <person name="Merkel B.J."/>
            <person name="Hornburger P."/>
            <person name="Mueller R.-W."/>
            <person name="Bruemmer F."/>
            <person name="Labrenz M."/>
            <person name="Spormann A.M."/>
            <person name="Op den Camp H."/>
            <person name="Overmann J."/>
            <person name="Amann R."/>
            <person name="Jetten M.S.M."/>
            <person name="Mascher T."/>
            <person name="Medema M.H."/>
            <person name="Devos D.P."/>
            <person name="Kaster A.-K."/>
            <person name="Ovreas L."/>
            <person name="Rohde M."/>
            <person name="Galperin M.Y."/>
            <person name="Jogler C."/>
        </authorList>
    </citation>
    <scope>NUCLEOTIDE SEQUENCE [LARGE SCALE GENOMIC DNA]</scope>
    <source>
        <strain evidence="5 6">Pan181</strain>
    </source>
</reference>
<dbReference type="RefSeq" id="WP_145251034.1">
    <property type="nucleotide sequence ID" value="NZ_CP036278.1"/>
</dbReference>
<evidence type="ECO:0000313" key="6">
    <source>
        <dbReference type="Proteomes" id="UP000315750"/>
    </source>
</evidence>
<dbReference type="PANTHER" id="PTHR42693">
    <property type="entry name" value="ARYLSULFATASE FAMILY MEMBER"/>
    <property type="match status" value="1"/>
</dbReference>
<dbReference type="Pfam" id="PF00884">
    <property type="entry name" value="Sulfatase"/>
    <property type="match status" value="1"/>
</dbReference>
<feature type="chain" id="PRO_5021989906" evidence="3">
    <location>
        <begin position="26"/>
        <end position="846"/>
    </location>
</feature>
<keyword evidence="6" id="KW-1185">Reference proteome</keyword>
<dbReference type="EC" id="3.1.6.1" evidence="5"/>
<dbReference type="AlphaFoldDB" id="A0A518AVE0"/>
<feature type="signal peptide" evidence="3">
    <location>
        <begin position="1"/>
        <end position="25"/>
    </location>
</feature>
<comment type="similarity">
    <text evidence="1">Belongs to the sulfatase family.</text>
</comment>
<proteinExistence type="inferred from homology"/>
<dbReference type="CDD" id="cd14256">
    <property type="entry name" value="Dockerin_I"/>
    <property type="match status" value="1"/>
</dbReference>
<keyword evidence="3" id="KW-0732">Signal</keyword>
<evidence type="ECO:0000256" key="1">
    <source>
        <dbReference type="ARBA" id="ARBA00008779"/>
    </source>
</evidence>